<accession>A0A9W9ZUM7</accession>
<dbReference type="EMBL" id="MU825595">
    <property type="protein sequence ID" value="KAJ7388162.1"/>
    <property type="molecule type" value="Genomic_DNA"/>
</dbReference>
<evidence type="ECO:0000313" key="1">
    <source>
        <dbReference type="EMBL" id="KAJ7388162.1"/>
    </source>
</evidence>
<organism evidence="1 2">
    <name type="scientific">Desmophyllum pertusum</name>
    <dbReference type="NCBI Taxonomy" id="174260"/>
    <lineage>
        <taxon>Eukaryota</taxon>
        <taxon>Metazoa</taxon>
        <taxon>Cnidaria</taxon>
        <taxon>Anthozoa</taxon>
        <taxon>Hexacorallia</taxon>
        <taxon>Scleractinia</taxon>
        <taxon>Caryophylliina</taxon>
        <taxon>Caryophylliidae</taxon>
        <taxon>Desmophyllum</taxon>
    </lineage>
</organism>
<name>A0A9W9ZUM7_9CNID</name>
<protein>
    <submittedName>
        <fullName evidence="1">Uncharacterized protein</fullName>
    </submittedName>
</protein>
<gene>
    <name evidence="1" type="ORF">OS493_039487</name>
</gene>
<dbReference type="AlphaFoldDB" id="A0A9W9ZUM7"/>
<proteinExistence type="predicted"/>
<reference evidence="1" key="1">
    <citation type="submission" date="2023-01" db="EMBL/GenBank/DDBJ databases">
        <title>Genome assembly of the deep-sea coral Lophelia pertusa.</title>
        <authorList>
            <person name="Herrera S."/>
            <person name="Cordes E."/>
        </authorList>
    </citation>
    <scope>NUCLEOTIDE SEQUENCE</scope>
    <source>
        <strain evidence="1">USNM1676648</strain>
        <tissue evidence="1">Polyp</tissue>
    </source>
</reference>
<sequence>MDVPDLYITWSHTYTSDDIVAVPRFTASIPPGLSGGVYVQVALTPNNDKLRLTVKLLAVGKIFGKGVYPVKATVMKGDLPIDTNACGKDLWILYDMDPMLAG</sequence>
<dbReference type="OrthoDB" id="5984217at2759"/>
<keyword evidence="2" id="KW-1185">Reference proteome</keyword>
<dbReference type="Proteomes" id="UP001163046">
    <property type="component" value="Unassembled WGS sequence"/>
</dbReference>
<evidence type="ECO:0000313" key="2">
    <source>
        <dbReference type="Proteomes" id="UP001163046"/>
    </source>
</evidence>
<feature type="non-terminal residue" evidence="1">
    <location>
        <position position="1"/>
    </location>
</feature>
<comment type="caution">
    <text evidence="1">The sequence shown here is derived from an EMBL/GenBank/DDBJ whole genome shotgun (WGS) entry which is preliminary data.</text>
</comment>